<feature type="signal peptide" evidence="13">
    <location>
        <begin position="1"/>
        <end position="22"/>
    </location>
</feature>
<keyword evidence="2 12" id="KW-0645">Protease</keyword>
<protein>
    <recommendedName>
        <fullName evidence="13">Metalloendopeptidase</fullName>
        <ecNumber evidence="13">3.4.24.-</ecNumber>
    </recommendedName>
</protein>
<dbReference type="PROSITE" id="PS51670">
    <property type="entry name" value="SHKT"/>
    <property type="match status" value="1"/>
</dbReference>
<evidence type="ECO:0000259" key="15">
    <source>
        <dbReference type="PROSITE" id="PS51670"/>
    </source>
</evidence>
<dbReference type="InterPro" id="IPR006026">
    <property type="entry name" value="Peptidase_Metallo"/>
</dbReference>
<dbReference type="Pfam" id="PF01549">
    <property type="entry name" value="ShK"/>
    <property type="match status" value="1"/>
</dbReference>
<keyword evidence="9 11" id="KW-1015">Disulfide bond</keyword>
<proteinExistence type="predicted"/>
<dbReference type="Proteomes" id="UP001497623">
    <property type="component" value="Unassembled WGS sequence"/>
</dbReference>
<dbReference type="SMART" id="SM00235">
    <property type="entry name" value="ZnMc"/>
    <property type="match status" value="1"/>
</dbReference>
<gene>
    <name evidence="17" type="ORF">MNOR_LOCUS6391</name>
</gene>
<evidence type="ECO:0000256" key="10">
    <source>
        <dbReference type="ARBA" id="ARBA00023180"/>
    </source>
</evidence>
<dbReference type="AlphaFoldDB" id="A0AAV2Q0Y2"/>
<dbReference type="InterPro" id="IPR008979">
    <property type="entry name" value="Galactose-bd-like_sf"/>
</dbReference>
<organism evidence="17 18">
    <name type="scientific">Meganyctiphanes norvegica</name>
    <name type="common">Northern krill</name>
    <name type="synonym">Thysanopoda norvegica</name>
    <dbReference type="NCBI Taxonomy" id="48144"/>
    <lineage>
        <taxon>Eukaryota</taxon>
        <taxon>Metazoa</taxon>
        <taxon>Ecdysozoa</taxon>
        <taxon>Arthropoda</taxon>
        <taxon>Crustacea</taxon>
        <taxon>Multicrustacea</taxon>
        <taxon>Malacostraca</taxon>
        <taxon>Eumalacostraca</taxon>
        <taxon>Eucarida</taxon>
        <taxon>Euphausiacea</taxon>
        <taxon>Euphausiidae</taxon>
        <taxon>Meganyctiphanes</taxon>
    </lineage>
</organism>
<feature type="domain" description="Peptidase M12A" evidence="16">
    <location>
        <begin position="99"/>
        <end position="293"/>
    </location>
</feature>
<dbReference type="GO" id="GO:0008061">
    <property type="term" value="F:chitin binding"/>
    <property type="evidence" value="ECO:0007669"/>
    <property type="project" value="InterPro"/>
</dbReference>
<dbReference type="SUPFAM" id="SSF55486">
    <property type="entry name" value="Metalloproteases ('zincins'), catalytic domain"/>
    <property type="match status" value="1"/>
</dbReference>
<feature type="binding site" evidence="12">
    <location>
        <position position="189"/>
    </location>
    <ligand>
        <name>Zn(2+)</name>
        <dbReference type="ChEBI" id="CHEBI:29105"/>
        <note>catalytic</note>
    </ligand>
</feature>
<feature type="binding site" evidence="12">
    <location>
        <position position="199"/>
    </location>
    <ligand>
        <name>Zn(2+)</name>
        <dbReference type="ChEBI" id="CHEBI:29105"/>
        <note>catalytic</note>
    </ligand>
</feature>
<evidence type="ECO:0000256" key="11">
    <source>
        <dbReference type="PROSITE-ProRule" id="PRU01005"/>
    </source>
</evidence>
<evidence type="ECO:0000256" key="3">
    <source>
        <dbReference type="ARBA" id="ARBA00022723"/>
    </source>
</evidence>
<dbReference type="PROSITE" id="PS50940">
    <property type="entry name" value="CHIT_BIND_II"/>
    <property type="match status" value="1"/>
</dbReference>
<keyword evidence="10" id="KW-0325">Glycoprotein</keyword>
<comment type="caution">
    <text evidence="17">The sequence shown here is derived from an EMBL/GenBank/DDBJ whole genome shotgun (WGS) entry which is preliminary data.</text>
</comment>
<keyword evidence="4 13" id="KW-0732">Signal</keyword>
<dbReference type="CDD" id="cd04280">
    <property type="entry name" value="ZnMc_astacin_like"/>
    <property type="match status" value="1"/>
</dbReference>
<comment type="function">
    <text evidence="1">Metalloprotease.</text>
</comment>
<dbReference type="SUPFAM" id="SSF57625">
    <property type="entry name" value="Invertebrate chitin-binding proteins"/>
    <property type="match status" value="1"/>
</dbReference>
<dbReference type="FunFam" id="3.40.390.10:FF:000015">
    <property type="entry name" value="Meprin A subunit"/>
    <property type="match status" value="1"/>
</dbReference>
<keyword evidence="8" id="KW-0865">Zymogen</keyword>
<dbReference type="EMBL" id="CAXKWB010002636">
    <property type="protein sequence ID" value="CAL4067315.1"/>
    <property type="molecule type" value="Genomic_DNA"/>
</dbReference>
<dbReference type="PROSITE" id="PS51864">
    <property type="entry name" value="ASTACIN"/>
    <property type="match status" value="1"/>
</dbReference>
<feature type="chain" id="PRO_5043105430" description="Metalloendopeptidase" evidence="13">
    <location>
        <begin position="23"/>
        <end position="549"/>
    </location>
</feature>
<dbReference type="Gene3D" id="3.40.390.10">
    <property type="entry name" value="Collagenase (Catalytic Domain)"/>
    <property type="match status" value="1"/>
</dbReference>
<evidence type="ECO:0000256" key="4">
    <source>
        <dbReference type="ARBA" id="ARBA00022729"/>
    </source>
</evidence>
<feature type="domain" description="Chitin-binding type-2" evidence="14">
    <location>
        <begin position="486"/>
        <end position="542"/>
    </location>
</feature>
<evidence type="ECO:0000256" key="9">
    <source>
        <dbReference type="ARBA" id="ARBA00023157"/>
    </source>
</evidence>
<keyword evidence="6 12" id="KW-0862">Zinc</keyword>
<keyword evidence="18" id="KW-1185">Reference proteome</keyword>
<dbReference type="SUPFAM" id="SSF49785">
    <property type="entry name" value="Galactose-binding domain-like"/>
    <property type="match status" value="1"/>
</dbReference>
<name>A0AAV2Q0Y2_MEGNR</name>
<reference evidence="17 18" key="1">
    <citation type="submission" date="2024-05" db="EMBL/GenBank/DDBJ databases">
        <authorList>
            <person name="Wallberg A."/>
        </authorList>
    </citation>
    <scope>NUCLEOTIDE SEQUENCE [LARGE SCALE GENOMIC DNA]</scope>
</reference>
<dbReference type="InterPro" id="IPR036508">
    <property type="entry name" value="Chitin-bd_dom_sf"/>
</dbReference>
<dbReference type="GO" id="GO:0004222">
    <property type="term" value="F:metalloendopeptidase activity"/>
    <property type="evidence" value="ECO:0007669"/>
    <property type="project" value="UniProtKB-UniRule"/>
</dbReference>
<dbReference type="InterPro" id="IPR001506">
    <property type="entry name" value="Peptidase_M12A"/>
</dbReference>
<evidence type="ECO:0000256" key="12">
    <source>
        <dbReference type="PROSITE-ProRule" id="PRU01211"/>
    </source>
</evidence>
<feature type="domain" description="ShKT" evidence="15">
    <location>
        <begin position="303"/>
        <end position="337"/>
    </location>
</feature>
<dbReference type="Pfam" id="PF22633">
    <property type="entry name" value="F5_F8_type_C_2"/>
    <property type="match status" value="1"/>
</dbReference>
<dbReference type="Pfam" id="PF01607">
    <property type="entry name" value="CBM_14"/>
    <property type="match status" value="1"/>
</dbReference>
<evidence type="ECO:0000256" key="13">
    <source>
        <dbReference type="RuleBase" id="RU361183"/>
    </source>
</evidence>
<evidence type="ECO:0000259" key="14">
    <source>
        <dbReference type="PROSITE" id="PS50940"/>
    </source>
</evidence>
<dbReference type="Gene3D" id="2.60.120.260">
    <property type="entry name" value="Galactose-binding domain-like"/>
    <property type="match status" value="1"/>
</dbReference>
<feature type="active site" evidence="12">
    <location>
        <position position="190"/>
    </location>
</feature>
<keyword evidence="7 12" id="KW-0482">Metalloprotease</keyword>
<dbReference type="EC" id="3.4.24.-" evidence="13"/>
<feature type="disulfide bond" evidence="11">
    <location>
        <begin position="303"/>
        <end position="337"/>
    </location>
</feature>
<dbReference type="PRINTS" id="PR00480">
    <property type="entry name" value="ASTACIN"/>
</dbReference>
<dbReference type="InterPro" id="IPR002557">
    <property type="entry name" value="Chitin-bd_dom"/>
</dbReference>
<dbReference type="InterPro" id="IPR034035">
    <property type="entry name" value="Astacin-like_dom"/>
</dbReference>
<dbReference type="Gene3D" id="2.170.140.10">
    <property type="entry name" value="Chitin binding domain"/>
    <property type="match status" value="1"/>
</dbReference>
<evidence type="ECO:0000259" key="16">
    <source>
        <dbReference type="PROSITE" id="PS51864"/>
    </source>
</evidence>
<evidence type="ECO:0000256" key="8">
    <source>
        <dbReference type="ARBA" id="ARBA00023145"/>
    </source>
</evidence>
<evidence type="ECO:0000313" key="17">
    <source>
        <dbReference type="EMBL" id="CAL4067315.1"/>
    </source>
</evidence>
<keyword evidence="3 12" id="KW-0479">Metal-binding</keyword>
<dbReference type="SMART" id="SM00254">
    <property type="entry name" value="ShKT"/>
    <property type="match status" value="1"/>
</dbReference>
<evidence type="ECO:0000256" key="5">
    <source>
        <dbReference type="ARBA" id="ARBA00022801"/>
    </source>
</evidence>
<evidence type="ECO:0000313" key="18">
    <source>
        <dbReference type="Proteomes" id="UP001497623"/>
    </source>
</evidence>
<dbReference type="GO" id="GO:0006508">
    <property type="term" value="P:proteolysis"/>
    <property type="evidence" value="ECO:0007669"/>
    <property type="project" value="UniProtKB-KW"/>
</dbReference>
<evidence type="ECO:0000256" key="7">
    <source>
        <dbReference type="ARBA" id="ARBA00023049"/>
    </source>
</evidence>
<comment type="cofactor">
    <cofactor evidence="12 13">
        <name>Zn(2+)</name>
        <dbReference type="ChEBI" id="CHEBI:29105"/>
    </cofactor>
    <text evidence="12 13">Binds 1 zinc ion per subunit.</text>
</comment>
<accession>A0AAV2Q0Y2</accession>
<dbReference type="Pfam" id="PF01400">
    <property type="entry name" value="Astacin"/>
    <property type="match status" value="1"/>
</dbReference>
<dbReference type="GO" id="GO:0008270">
    <property type="term" value="F:zinc ion binding"/>
    <property type="evidence" value="ECO:0007669"/>
    <property type="project" value="UniProtKB-UniRule"/>
</dbReference>
<evidence type="ECO:0000256" key="6">
    <source>
        <dbReference type="ARBA" id="ARBA00022833"/>
    </source>
</evidence>
<sequence>MKYKIWMFVLLVSPLVISQTLPNFVIGGILSDEPTYVPGPPVTEAELEASLLDVSLLEPSPDGSPIGTQAQYFQGDIVLQSQDELFEILENNETRVQNDAIANPDRKWPNAVIPHILTSAYNDRERAVIVRAFAEFQKRTCIRFTPRKSQGDYIHIKKGDGCFSSMGRIKGRQVLSLGVNCVYFDVVLHELMHAAGFGHEQGRYDRDDHVIINWKNIIHGLKSNFKKKARSVTRDLGLPYDLESVMHYGPYAFAINSRIPTIYPKQKGKKIPRVKKGFSELDVKGLNLLYECDGKTIPKPSGCADSNKFCSVWAKKGECPKNPSYMHKYCKKSCNKCGTTTTTGSIQEFIPISKIVDHGGFRAGGAGPENLLQNEGIWNPNPKPWFVIFDLGRSHAVTSFHVTNFGDTVHDMTAFKLEASENLSSWIQIKTVNNVKTGTEKSQKFGLSGTGRYWLFTVTATAKGFQPYLKKVAFFGFPMQCLDVSSVPCSSSDIPDGKNFPHREYCDKFIKCSGGSAIVKSCTKGKIFDHRNGFCSKTANYCLCGTNTT</sequence>
<dbReference type="InterPro" id="IPR024079">
    <property type="entry name" value="MetalloPept_cat_dom_sf"/>
</dbReference>
<feature type="binding site" evidence="12">
    <location>
        <position position="193"/>
    </location>
    <ligand>
        <name>Zn(2+)</name>
        <dbReference type="ChEBI" id="CHEBI:29105"/>
        <note>catalytic</note>
    </ligand>
</feature>
<keyword evidence="5 12" id="KW-0378">Hydrolase</keyword>
<evidence type="ECO:0000256" key="1">
    <source>
        <dbReference type="ARBA" id="ARBA00002657"/>
    </source>
</evidence>
<comment type="caution">
    <text evidence="11">Lacks conserved residue(s) required for the propagation of feature annotation.</text>
</comment>
<dbReference type="PANTHER" id="PTHR10127:SF780">
    <property type="entry name" value="METALLOENDOPEPTIDASE"/>
    <property type="match status" value="1"/>
</dbReference>
<evidence type="ECO:0000256" key="2">
    <source>
        <dbReference type="ARBA" id="ARBA00022670"/>
    </source>
</evidence>
<dbReference type="PANTHER" id="PTHR10127">
    <property type="entry name" value="DISCOIDIN, CUB, EGF, LAMININ , AND ZINC METALLOPROTEASE DOMAIN CONTAINING"/>
    <property type="match status" value="1"/>
</dbReference>
<dbReference type="GO" id="GO:0005576">
    <property type="term" value="C:extracellular region"/>
    <property type="evidence" value="ECO:0007669"/>
    <property type="project" value="InterPro"/>
</dbReference>
<dbReference type="InterPro" id="IPR003582">
    <property type="entry name" value="ShKT_dom"/>
</dbReference>